<organism evidence="2 3">
    <name type="scientific">Bifidobacterium canis</name>
    <dbReference type="NCBI Taxonomy" id="2610880"/>
    <lineage>
        <taxon>Bacteria</taxon>
        <taxon>Bacillati</taxon>
        <taxon>Actinomycetota</taxon>
        <taxon>Actinomycetes</taxon>
        <taxon>Bifidobacteriales</taxon>
        <taxon>Bifidobacteriaceae</taxon>
        <taxon>Bifidobacterium</taxon>
    </lineage>
</organism>
<proteinExistence type="predicted"/>
<dbReference type="AlphaFoldDB" id="A0A7K1J7F4"/>
<dbReference type="Proteomes" id="UP000487882">
    <property type="component" value="Unassembled WGS sequence"/>
</dbReference>
<evidence type="ECO:0000313" key="2">
    <source>
        <dbReference type="EMBL" id="MUH60598.1"/>
    </source>
</evidence>
<dbReference type="AntiFam" id="ANF00006">
    <property type="entry name" value="Translation of CRISPR region"/>
</dbReference>
<evidence type="ECO:0000256" key="1">
    <source>
        <dbReference type="SAM" id="MobiDB-lite"/>
    </source>
</evidence>
<name>A0A7K1J7F4_9BIFI</name>
<feature type="region of interest" description="Disordered" evidence="1">
    <location>
        <begin position="134"/>
        <end position="170"/>
    </location>
</feature>
<evidence type="ECO:0000313" key="3">
    <source>
        <dbReference type="Proteomes" id="UP000487882"/>
    </source>
</evidence>
<reference evidence="2 3" key="1">
    <citation type="submission" date="2019-09" db="EMBL/GenBank/DDBJ databases">
        <title>Bifidobacterium canis sp. nov., isolated from the digestive tract of German Shepherd dog puppy.</title>
        <authorList>
            <person name="Bunesova V."/>
        </authorList>
    </citation>
    <scope>NUCLEOTIDE SEQUENCE [LARGE SCALE GENOMIC DNA]</scope>
    <source>
        <strain evidence="2 3">GSD1FS</strain>
    </source>
</reference>
<protein>
    <submittedName>
        <fullName evidence="2">Uncharacterized protein</fullName>
    </submittedName>
</protein>
<keyword evidence="3" id="KW-1185">Reference proteome</keyword>
<sequence>MRRFKTDHPRECGANKRFLPPSLSNIGSSRECGANDDNSVFGNTAYGSSPRVRGKHSGTLETGRVMRIIPASAGQTMSLTTCDFCSADHPRECGANVRADLGDHPVHGSSPRVRGKPTEPHPCGLVVRIIPASAGQTTPRRHTRPRMTDHPRECGANARSSPMGTMRCGSSPRVRGKLVVSGRCSCVVRIIPASAGQT</sequence>
<dbReference type="AntiFam" id="ANF00057">
    <property type="entry name" value="Translation of E. coli type CRISPR repeat"/>
</dbReference>
<gene>
    <name evidence="2" type="ORF">GSD1FS_1980</name>
</gene>
<comment type="caution">
    <text evidence="2">The sequence shown here is derived from an EMBL/GenBank/DDBJ whole genome shotgun (WGS) entry which is preliminary data.</text>
</comment>
<accession>A0A7K1J7F4</accession>
<dbReference type="EMBL" id="WNLP01000020">
    <property type="protein sequence ID" value="MUH60598.1"/>
    <property type="molecule type" value="Genomic_DNA"/>
</dbReference>